<organism evidence="1 2">
    <name type="scientific">Pontixanthobacter luteolus</name>
    <dbReference type="NCBI Taxonomy" id="295089"/>
    <lineage>
        <taxon>Bacteria</taxon>
        <taxon>Pseudomonadati</taxon>
        <taxon>Pseudomonadota</taxon>
        <taxon>Alphaproteobacteria</taxon>
        <taxon>Sphingomonadales</taxon>
        <taxon>Erythrobacteraceae</taxon>
        <taxon>Pontixanthobacter</taxon>
    </lineage>
</organism>
<evidence type="ECO:0000313" key="2">
    <source>
        <dbReference type="Proteomes" id="UP000471435"/>
    </source>
</evidence>
<evidence type="ECO:0000313" key="1">
    <source>
        <dbReference type="EMBL" id="MXP46030.1"/>
    </source>
</evidence>
<proteinExistence type="predicted"/>
<dbReference type="OrthoDB" id="7621659at2"/>
<gene>
    <name evidence="1" type="ORF">GRI43_01310</name>
</gene>
<dbReference type="AlphaFoldDB" id="A0A6I4UZP4"/>
<comment type="caution">
    <text evidence="1">The sequence shown here is derived from an EMBL/GenBank/DDBJ whole genome shotgun (WGS) entry which is preliminary data.</text>
</comment>
<dbReference type="EMBL" id="WTYP01000001">
    <property type="protein sequence ID" value="MXP46030.1"/>
    <property type="molecule type" value="Genomic_DNA"/>
</dbReference>
<keyword evidence="2" id="KW-1185">Reference proteome</keyword>
<reference evidence="1 2" key="1">
    <citation type="submission" date="2019-12" db="EMBL/GenBank/DDBJ databases">
        <title>Genomic-based taxomic classification of the family Erythrobacteraceae.</title>
        <authorList>
            <person name="Xu L."/>
        </authorList>
    </citation>
    <scope>NUCLEOTIDE SEQUENCE [LARGE SCALE GENOMIC DNA]</scope>
    <source>
        <strain evidence="1 2">SW-109</strain>
    </source>
</reference>
<sequence length="85" mass="9583">MRFLNKAFKHHGNAEKVVTDDLKSYPAAMIELGNLELQEVGRWKNNRAGELALTDPTTRAGTAAFSTDEEPIEIWFGPRQRPQSL</sequence>
<evidence type="ECO:0008006" key="3">
    <source>
        <dbReference type="Google" id="ProtNLM"/>
    </source>
</evidence>
<dbReference type="Proteomes" id="UP000471435">
    <property type="component" value="Unassembled WGS sequence"/>
</dbReference>
<accession>A0A6I4UZP4</accession>
<protein>
    <recommendedName>
        <fullName evidence="3">DDE domain-containing protein</fullName>
    </recommendedName>
</protein>
<name>A0A6I4UZP4_9SPHN</name>